<dbReference type="SUPFAM" id="SSF102405">
    <property type="entry name" value="MCP/YpsA-like"/>
    <property type="match status" value="1"/>
</dbReference>
<dbReference type="Pfam" id="PF02481">
    <property type="entry name" value="DNA_processg_A"/>
    <property type="match status" value="1"/>
</dbReference>
<dbReference type="PANTHER" id="PTHR43022:SF1">
    <property type="entry name" value="PROTEIN SMF"/>
    <property type="match status" value="1"/>
</dbReference>
<dbReference type="AlphaFoldDB" id="A0A1G2QBN1"/>
<dbReference type="Proteomes" id="UP000176222">
    <property type="component" value="Unassembled WGS sequence"/>
</dbReference>
<evidence type="ECO:0000313" key="3">
    <source>
        <dbReference type="EMBL" id="OHA57907.1"/>
    </source>
</evidence>
<proteinExistence type="inferred from homology"/>
<gene>
    <name evidence="3" type="ORF">A2370_02760</name>
</gene>
<dbReference type="InterPro" id="IPR003488">
    <property type="entry name" value="DprA"/>
</dbReference>
<dbReference type="GO" id="GO:0009294">
    <property type="term" value="P:DNA-mediated transformation"/>
    <property type="evidence" value="ECO:0007669"/>
    <property type="project" value="InterPro"/>
</dbReference>
<comment type="similarity">
    <text evidence="1">Belongs to the DprA/Smf family.</text>
</comment>
<dbReference type="NCBIfam" id="TIGR00732">
    <property type="entry name" value="dprA"/>
    <property type="match status" value="1"/>
</dbReference>
<evidence type="ECO:0000256" key="1">
    <source>
        <dbReference type="ARBA" id="ARBA00006525"/>
    </source>
</evidence>
<dbReference type="InterPro" id="IPR057666">
    <property type="entry name" value="DrpA_SLOG"/>
</dbReference>
<organism evidence="3 4">
    <name type="scientific">Candidatus Vogelbacteria bacterium RIFOXYB1_FULL_42_16</name>
    <dbReference type="NCBI Taxonomy" id="1802436"/>
    <lineage>
        <taxon>Bacteria</taxon>
        <taxon>Candidatus Vogeliibacteriota</taxon>
    </lineage>
</organism>
<name>A0A1G2QBN1_9BACT</name>
<feature type="domain" description="Smf/DprA SLOG" evidence="2">
    <location>
        <begin position="4"/>
        <end position="215"/>
    </location>
</feature>
<evidence type="ECO:0000313" key="4">
    <source>
        <dbReference type="Proteomes" id="UP000176222"/>
    </source>
</evidence>
<dbReference type="PANTHER" id="PTHR43022">
    <property type="entry name" value="PROTEIN SMF"/>
    <property type="match status" value="1"/>
</dbReference>
<accession>A0A1G2QBN1</accession>
<dbReference type="EMBL" id="MHTH01000021">
    <property type="protein sequence ID" value="OHA57907.1"/>
    <property type="molecule type" value="Genomic_DNA"/>
</dbReference>
<evidence type="ECO:0000259" key="2">
    <source>
        <dbReference type="Pfam" id="PF02481"/>
    </source>
</evidence>
<feature type="non-terminal residue" evidence="3">
    <location>
        <position position="216"/>
    </location>
</feature>
<dbReference type="STRING" id="1802436.A2370_02760"/>
<reference evidence="3 4" key="1">
    <citation type="journal article" date="2016" name="Nat. Commun.">
        <title>Thousands of microbial genomes shed light on interconnected biogeochemical processes in an aquifer system.</title>
        <authorList>
            <person name="Anantharaman K."/>
            <person name="Brown C.T."/>
            <person name="Hug L.A."/>
            <person name="Sharon I."/>
            <person name="Castelle C.J."/>
            <person name="Probst A.J."/>
            <person name="Thomas B.C."/>
            <person name="Singh A."/>
            <person name="Wilkins M.J."/>
            <person name="Karaoz U."/>
            <person name="Brodie E.L."/>
            <person name="Williams K.H."/>
            <person name="Hubbard S.S."/>
            <person name="Banfield J.F."/>
        </authorList>
    </citation>
    <scope>NUCLEOTIDE SEQUENCE [LARGE SCALE GENOMIC DNA]</scope>
</reference>
<dbReference type="Gene3D" id="3.40.50.450">
    <property type="match status" value="1"/>
</dbReference>
<sequence length="216" mass="23392">MEKIKKKDFPKILQPLWEIPEPPEFLYVEGEWPAPDNVLLTVVGSRRLSTYGREVCEELIAGLAGYPITIVSGLALGIDTIAHRSALKAGLPTIAFPGSGLDPKVLYPASNQNLAREIISAGGMLVSEAEPDFRATPYSFPRRNRLMAGLAKSTLIIEANKKSGTLITARLALDYNRDVLAVPGSIHWPNSYGPNWLIKQGATPICSSADLLEALG</sequence>
<protein>
    <submittedName>
        <fullName evidence="3">DNA protecting protein DprA</fullName>
    </submittedName>
</protein>
<comment type="caution">
    <text evidence="3">The sequence shown here is derived from an EMBL/GenBank/DDBJ whole genome shotgun (WGS) entry which is preliminary data.</text>
</comment>